<keyword evidence="2" id="KW-1185">Reference proteome</keyword>
<comment type="caution">
    <text evidence="1">The sequence shown here is derived from an EMBL/GenBank/DDBJ whole genome shotgun (WGS) entry which is preliminary data.</text>
</comment>
<gene>
    <name evidence="1" type="ORF">BV25DRAFT_381981</name>
</gene>
<accession>A0ACB8T5X1</accession>
<dbReference type="EMBL" id="MU277202">
    <property type="protein sequence ID" value="KAI0063526.1"/>
    <property type="molecule type" value="Genomic_DNA"/>
</dbReference>
<evidence type="ECO:0000313" key="1">
    <source>
        <dbReference type="EMBL" id="KAI0063526.1"/>
    </source>
</evidence>
<name>A0ACB8T5X1_9AGAM</name>
<organism evidence="1 2">
    <name type="scientific">Artomyces pyxidatus</name>
    <dbReference type="NCBI Taxonomy" id="48021"/>
    <lineage>
        <taxon>Eukaryota</taxon>
        <taxon>Fungi</taxon>
        <taxon>Dikarya</taxon>
        <taxon>Basidiomycota</taxon>
        <taxon>Agaricomycotina</taxon>
        <taxon>Agaricomycetes</taxon>
        <taxon>Russulales</taxon>
        <taxon>Auriscalpiaceae</taxon>
        <taxon>Artomyces</taxon>
    </lineage>
</organism>
<proteinExistence type="predicted"/>
<protein>
    <submittedName>
        <fullName evidence="1">Uncharacterized protein</fullName>
    </submittedName>
</protein>
<reference evidence="1" key="2">
    <citation type="journal article" date="2022" name="New Phytol.">
        <title>Evolutionary transition to the ectomycorrhizal habit in the genomes of a hyperdiverse lineage of mushroom-forming fungi.</title>
        <authorList>
            <person name="Looney B."/>
            <person name="Miyauchi S."/>
            <person name="Morin E."/>
            <person name="Drula E."/>
            <person name="Courty P.E."/>
            <person name="Kohler A."/>
            <person name="Kuo A."/>
            <person name="LaButti K."/>
            <person name="Pangilinan J."/>
            <person name="Lipzen A."/>
            <person name="Riley R."/>
            <person name="Andreopoulos W."/>
            <person name="He G."/>
            <person name="Johnson J."/>
            <person name="Nolan M."/>
            <person name="Tritt A."/>
            <person name="Barry K.W."/>
            <person name="Grigoriev I.V."/>
            <person name="Nagy L.G."/>
            <person name="Hibbett D."/>
            <person name="Henrissat B."/>
            <person name="Matheny P.B."/>
            <person name="Labbe J."/>
            <person name="Martin F.M."/>
        </authorList>
    </citation>
    <scope>NUCLEOTIDE SEQUENCE</scope>
    <source>
        <strain evidence="1">HHB10654</strain>
    </source>
</reference>
<reference evidence="1" key="1">
    <citation type="submission" date="2021-03" db="EMBL/GenBank/DDBJ databases">
        <authorList>
            <consortium name="DOE Joint Genome Institute"/>
            <person name="Ahrendt S."/>
            <person name="Looney B.P."/>
            <person name="Miyauchi S."/>
            <person name="Morin E."/>
            <person name="Drula E."/>
            <person name="Courty P.E."/>
            <person name="Chicoki N."/>
            <person name="Fauchery L."/>
            <person name="Kohler A."/>
            <person name="Kuo A."/>
            <person name="Labutti K."/>
            <person name="Pangilinan J."/>
            <person name="Lipzen A."/>
            <person name="Riley R."/>
            <person name="Andreopoulos W."/>
            <person name="He G."/>
            <person name="Johnson J."/>
            <person name="Barry K.W."/>
            <person name="Grigoriev I.V."/>
            <person name="Nagy L."/>
            <person name="Hibbett D."/>
            <person name="Henrissat B."/>
            <person name="Matheny P.B."/>
            <person name="Labbe J."/>
            <person name="Martin F."/>
        </authorList>
    </citation>
    <scope>NUCLEOTIDE SEQUENCE</scope>
    <source>
        <strain evidence="1">HHB10654</strain>
    </source>
</reference>
<evidence type="ECO:0000313" key="2">
    <source>
        <dbReference type="Proteomes" id="UP000814140"/>
    </source>
</evidence>
<sequence>MGLSSAHRRHFRPRVSCRACLCVALDSAPPFQPISTKKSSSSSPRSDATPQTEDRALLYRASTTPVSKDLRFRRRKAGPNKAYAIVAFTGAAHHGREFYVWTVGLGYTRDRVASRLGERDVRVEGGVTVMAQNFQSHSKGVD</sequence>
<dbReference type="Proteomes" id="UP000814140">
    <property type="component" value="Unassembled WGS sequence"/>
</dbReference>